<dbReference type="Proteomes" id="UP000246740">
    <property type="component" value="Unassembled WGS sequence"/>
</dbReference>
<dbReference type="AlphaFoldDB" id="A0A317XZ66"/>
<keyword evidence="2" id="KW-0732">Signal</keyword>
<evidence type="ECO:0000313" key="3">
    <source>
        <dbReference type="EMBL" id="PWZ03240.1"/>
    </source>
</evidence>
<feature type="compositionally biased region" description="Pro residues" evidence="1">
    <location>
        <begin position="106"/>
        <end position="122"/>
    </location>
</feature>
<accession>A0A317XZ66</accession>
<feature type="chain" id="PRO_5016443807" evidence="2">
    <location>
        <begin position="28"/>
        <end position="324"/>
    </location>
</feature>
<reference evidence="3 4" key="1">
    <citation type="journal article" date="2018" name="Mol. Biol. Evol.">
        <title>Broad Genomic Sampling Reveals a Smut Pathogenic Ancestry of the Fungal Clade Ustilaginomycotina.</title>
        <authorList>
            <person name="Kijpornyongpan T."/>
            <person name="Mondo S.J."/>
            <person name="Barry K."/>
            <person name="Sandor L."/>
            <person name="Lee J."/>
            <person name="Lipzen A."/>
            <person name="Pangilinan J."/>
            <person name="LaButti K."/>
            <person name="Hainaut M."/>
            <person name="Henrissat B."/>
            <person name="Grigoriev I.V."/>
            <person name="Spatafora J.W."/>
            <person name="Aime M.C."/>
        </authorList>
    </citation>
    <scope>NUCLEOTIDE SEQUENCE [LARGE SCALE GENOMIC DNA]</scope>
    <source>
        <strain evidence="3 4">MCA 3645</strain>
    </source>
</reference>
<evidence type="ECO:0000256" key="1">
    <source>
        <dbReference type="SAM" id="MobiDB-lite"/>
    </source>
</evidence>
<feature type="region of interest" description="Disordered" evidence="1">
    <location>
        <begin position="98"/>
        <end position="125"/>
    </location>
</feature>
<evidence type="ECO:0000313" key="4">
    <source>
        <dbReference type="Proteomes" id="UP000246740"/>
    </source>
</evidence>
<organism evidence="3 4">
    <name type="scientific">Testicularia cyperi</name>
    <dbReference type="NCBI Taxonomy" id="1882483"/>
    <lineage>
        <taxon>Eukaryota</taxon>
        <taxon>Fungi</taxon>
        <taxon>Dikarya</taxon>
        <taxon>Basidiomycota</taxon>
        <taxon>Ustilaginomycotina</taxon>
        <taxon>Ustilaginomycetes</taxon>
        <taxon>Ustilaginales</taxon>
        <taxon>Anthracoideaceae</taxon>
        <taxon>Testicularia</taxon>
    </lineage>
</organism>
<sequence length="324" mass="36707">MFGMPTVGRWLLLVMLSSQLLQQSAVAVLSPIALELLGSAQGGKVLSDLSDRLVELPDIERKLELEALVRSRMLSKMNSQMHSQEQVPMLTYKRLRVNSQPEPEPEPQPQPQPQPQKPPPKPIEAFDVDEKFNSHVAKKIQPLFNKLHATPLLASAHYKQLKLYRGSMDSGQAAVDHYLSRRNRRFYHLGNNIFVSYLSRPGLETEAFFDEEAHRSDAFKRIRPQSALLFWVHRTDTQGPKLFGVAAYPFSIHIDTEVLTPLRYIDGLQEYLLVDNTRSITDKADFVKLIPIEKTGSKDQQSIPSSSRVKRKAKSSSPFLDAPV</sequence>
<proteinExistence type="predicted"/>
<feature type="signal peptide" evidence="2">
    <location>
        <begin position="1"/>
        <end position="27"/>
    </location>
</feature>
<evidence type="ECO:0000256" key="2">
    <source>
        <dbReference type="SAM" id="SignalP"/>
    </source>
</evidence>
<dbReference type="InParanoid" id="A0A317XZ66"/>
<gene>
    <name evidence="3" type="ORF">BCV70DRAFT_214692</name>
</gene>
<dbReference type="EMBL" id="KZ819188">
    <property type="protein sequence ID" value="PWZ03240.1"/>
    <property type="molecule type" value="Genomic_DNA"/>
</dbReference>
<feature type="region of interest" description="Disordered" evidence="1">
    <location>
        <begin position="296"/>
        <end position="324"/>
    </location>
</feature>
<protein>
    <submittedName>
        <fullName evidence="3">Uncharacterized protein</fullName>
    </submittedName>
</protein>
<keyword evidence="4" id="KW-1185">Reference proteome</keyword>
<name>A0A317XZ66_9BASI</name>